<evidence type="ECO:0000256" key="5">
    <source>
        <dbReference type="ARBA" id="ARBA00023242"/>
    </source>
</evidence>
<dbReference type="SUPFAM" id="SSF158573">
    <property type="entry name" value="GINS helical bundle-like"/>
    <property type="match status" value="1"/>
</dbReference>
<evidence type="ECO:0000256" key="2">
    <source>
        <dbReference type="ARBA" id="ARBA00006677"/>
    </source>
</evidence>
<dbReference type="GO" id="GO:0043596">
    <property type="term" value="C:nuclear replication fork"/>
    <property type="evidence" value="ECO:0007669"/>
    <property type="project" value="EnsemblFungi"/>
</dbReference>
<dbReference type="Pfam" id="PF24997">
    <property type="entry name" value="PSF1_C"/>
    <property type="match status" value="1"/>
</dbReference>
<comment type="subunit">
    <text evidence="6">Component of the GINS complex.</text>
</comment>
<dbReference type="GO" id="GO:0000811">
    <property type="term" value="C:GINS complex"/>
    <property type="evidence" value="ECO:0007669"/>
    <property type="project" value="UniProtKB-UniRule"/>
</dbReference>
<evidence type="ECO:0000313" key="10">
    <source>
        <dbReference type="Proteomes" id="UP000095023"/>
    </source>
</evidence>
<evidence type="ECO:0000256" key="6">
    <source>
        <dbReference type="RuleBase" id="RU368085"/>
    </source>
</evidence>
<dbReference type="GO" id="GO:0000727">
    <property type="term" value="P:double-strand break repair via break-induced replication"/>
    <property type="evidence" value="ECO:0007669"/>
    <property type="project" value="EnsemblFungi"/>
</dbReference>
<dbReference type="GO" id="GO:1902975">
    <property type="term" value="P:mitotic DNA replication initiation"/>
    <property type="evidence" value="ECO:0007669"/>
    <property type="project" value="EnsemblFungi"/>
</dbReference>
<dbReference type="Proteomes" id="UP000095023">
    <property type="component" value="Unassembled WGS sequence"/>
</dbReference>
<dbReference type="InterPro" id="IPR005339">
    <property type="entry name" value="GINS_Psf1"/>
</dbReference>
<dbReference type="AlphaFoldDB" id="A0A1E4TD99"/>
<accession>A0A1E4TD99</accession>
<name>A0A1E4TD99_9ASCO</name>
<evidence type="ECO:0000259" key="8">
    <source>
        <dbReference type="Pfam" id="PF24997"/>
    </source>
</evidence>
<comment type="subcellular location">
    <subcellularLocation>
        <location evidence="1 6">Nucleus</location>
    </subcellularLocation>
</comment>
<dbReference type="Pfam" id="PF05916">
    <property type="entry name" value="Sld5"/>
    <property type="match status" value="1"/>
</dbReference>
<dbReference type="InterPro" id="IPR021151">
    <property type="entry name" value="GINS_A"/>
</dbReference>
<dbReference type="GO" id="GO:1902983">
    <property type="term" value="P:DNA strand elongation involved in mitotic DNA replication"/>
    <property type="evidence" value="ECO:0007669"/>
    <property type="project" value="EnsemblFungi"/>
</dbReference>
<protein>
    <recommendedName>
        <fullName evidence="3 6">DNA replication complex GINS protein PSF1</fullName>
    </recommendedName>
</protein>
<dbReference type="CDD" id="cd21696">
    <property type="entry name" value="GINS_B_Psf1"/>
    <property type="match status" value="1"/>
</dbReference>
<dbReference type="EMBL" id="KV453843">
    <property type="protein sequence ID" value="ODV89746.1"/>
    <property type="molecule type" value="Genomic_DNA"/>
</dbReference>
<evidence type="ECO:0000256" key="4">
    <source>
        <dbReference type="ARBA" id="ARBA00022705"/>
    </source>
</evidence>
<evidence type="ECO:0000259" key="7">
    <source>
        <dbReference type="Pfam" id="PF05916"/>
    </source>
</evidence>
<evidence type="ECO:0000256" key="1">
    <source>
        <dbReference type="ARBA" id="ARBA00004123"/>
    </source>
</evidence>
<comment type="function">
    <text evidence="6">Required for correct functioning of the GINS complex, a complex that plays an essential role in the initiation of DNA replication, and progression of DNA replication forks. GINS complex seems to bind preferentially to single-stranded DNA.</text>
</comment>
<evidence type="ECO:0000313" key="9">
    <source>
        <dbReference type="EMBL" id="ODV89746.1"/>
    </source>
</evidence>
<keyword evidence="10" id="KW-1185">Reference proteome</keyword>
<dbReference type="CDD" id="cd11710">
    <property type="entry name" value="GINS_A_psf1"/>
    <property type="match status" value="1"/>
</dbReference>
<sequence>MLGDNATKLMQEAKRTISLEKLPPYNKDVVNAVCREIRVLDAQTSDVFTDLAARNTDPATDRTAACALFVLRLSLLRNKRCLLAYQRLRATRIEDLAWAGLEPSDTLAEGLAGEEDEYLRHYSDVIAEYKGSWTNVDLGGSLEPPNDLFIDVRVVQDAGDVQTEYGVLTLTKNSQFYVRQSDVERLIQQGILQRI</sequence>
<feature type="domain" description="GINS subunit" evidence="7">
    <location>
        <begin position="64"/>
        <end position="133"/>
    </location>
</feature>
<organism evidence="9 10">
    <name type="scientific">Tortispora caseinolytica NRRL Y-17796</name>
    <dbReference type="NCBI Taxonomy" id="767744"/>
    <lineage>
        <taxon>Eukaryota</taxon>
        <taxon>Fungi</taxon>
        <taxon>Dikarya</taxon>
        <taxon>Ascomycota</taxon>
        <taxon>Saccharomycotina</taxon>
        <taxon>Trigonopsidomycetes</taxon>
        <taxon>Trigonopsidales</taxon>
        <taxon>Trigonopsidaceae</taxon>
        <taxon>Tortispora</taxon>
    </lineage>
</organism>
<dbReference type="OrthoDB" id="10252587at2759"/>
<dbReference type="InterPro" id="IPR036224">
    <property type="entry name" value="GINS_bundle-like_dom_sf"/>
</dbReference>
<dbReference type="PANTHER" id="PTHR12914:SF2">
    <property type="entry name" value="DNA REPLICATION COMPLEX GINS PROTEIN PSF1"/>
    <property type="match status" value="1"/>
</dbReference>
<comment type="similarity">
    <text evidence="2 6">Belongs to the GINS1/PSF1 family.</text>
</comment>
<dbReference type="PANTHER" id="PTHR12914">
    <property type="entry name" value="PARTNER OF SLD5"/>
    <property type="match status" value="1"/>
</dbReference>
<proteinExistence type="inferred from homology"/>
<dbReference type="InterPro" id="IPR056783">
    <property type="entry name" value="PSF1_C"/>
</dbReference>
<keyword evidence="4 6" id="KW-0235">DNA replication</keyword>
<keyword evidence="5 6" id="KW-0539">Nucleus</keyword>
<dbReference type="Gene3D" id="1.20.58.1030">
    <property type="match status" value="1"/>
</dbReference>
<feature type="domain" description="DNA replication complex GINS protein PSF1 C-terminal" evidence="8">
    <location>
        <begin position="147"/>
        <end position="194"/>
    </location>
</feature>
<evidence type="ECO:0000256" key="3">
    <source>
        <dbReference type="ARBA" id="ARBA00015143"/>
    </source>
</evidence>
<reference evidence="10" key="1">
    <citation type="submission" date="2016-02" db="EMBL/GenBank/DDBJ databases">
        <title>Comparative genomics of biotechnologically important yeasts.</title>
        <authorList>
            <consortium name="DOE Joint Genome Institute"/>
            <person name="Riley R."/>
            <person name="Haridas S."/>
            <person name="Wolfe K.H."/>
            <person name="Lopes M.R."/>
            <person name="Hittinger C.T."/>
            <person name="Goker M."/>
            <person name="Salamov A."/>
            <person name="Wisecaver J."/>
            <person name="Long T.M."/>
            <person name="Aerts A.L."/>
            <person name="Barry K."/>
            <person name="Choi C."/>
            <person name="Clum A."/>
            <person name="Coughlan A.Y."/>
            <person name="Deshpande S."/>
            <person name="Douglass A.P."/>
            <person name="Hanson S.J."/>
            <person name="Klenk H.-P."/>
            <person name="Labutti K."/>
            <person name="Lapidus A."/>
            <person name="Lindquist E."/>
            <person name="Lipzen A."/>
            <person name="Meier-Kolthoff J.P."/>
            <person name="Ohm R.A."/>
            <person name="Otillar R.P."/>
            <person name="Pangilinan J."/>
            <person name="Peng Y."/>
            <person name="Rokas A."/>
            <person name="Rosa C.A."/>
            <person name="Scheuner C."/>
            <person name="Sibirny A.A."/>
            <person name="Slot J.C."/>
            <person name="Stielow J.B."/>
            <person name="Sun H."/>
            <person name="Kurtzman C.P."/>
            <person name="Blackwell M."/>
            <person name="Jeffries T.W."/>
            <person name="Grigoriev I.V."/>
        </authorList>
    </citation>
    <scope>NUCLEOTIDE SEQUENCE [LARGE SCALE GENOMIC DNA]</scope>
    <source>
        <strain evidence="10">NRRL Y-17796</strain>
    </source>
</reference>
<dbReference type="GO" id="GO:0071162">
    <property type="term" value="C:CMG complex"/>
    <property type="evidence" value="ECO:0007669"/>
    <property type="project" value="EnsemblFungi"/>
</dbReference>
<gene>
    <name evidence="9" type="ORF">CANCADRAFT_32909</name>
</gene>